<dbReference type="EMBL" id="BMYD01000002">
    <property type="protein sequence ID" value="GHA79493.1"/>
    <property type="molecule type" value="Genomic_DNA"/>
</dbReference>
<keyword evidence="5" id="KW-0472">Membrane</keyword>
<gene>
    <name evidence="7" type="ORF">GCM10007067_16260</name>
</gene>
<protein>
    <recommendedName>
        <fullName evidence="2">diguanylate cyclase</fullName>
        <ecNumber evidence="2">2.7.7.65</ecNumber>
    </recommendedName>
</protein>
<dbReference type="EC" id="2.7.7.65" evidence="2"/>
<keyword evidence="8" id="KW-1185">Reference proteome</keyword>
<dbReference type="InterPro" id="IPR043128">
    <property type="entry name" value="Rev_trsase/Diguanyl_cyclase"/>
</dbReference>
<feature type="transmembrane region" description="Helical" evidence="5">
    <location>
        <begin position="137"/>
        <end position="159"/>
    </location>
</feature>
<dbReference type="InterPro" id="IPR000160">
    <property type="entry name" value="GGDEF_dom"/>
</dbReference>
<organism evidence="7 8">
    <name type="scientific">Cognatilysobacter bugurensis</name>
    <dbReference type="NCBI Taxonomy" id="543356"/>
    <lineage>
        <taxon>Bacteria</taxon>
        <taxon>Pseudomonadati</taxon>
        <taxon>Pseudomonadota</taxon>
        <taxon>Gammaproteobacteria</taxon>
        <taxon>Lysobacterales</taxon>
        <taxon>Lysobacteraceae</taxon>
        <taxon>Cognatilysobacter</taxon>
    </lineage>
</organism>
<reference evidence="7" key="2">
    <citation type="submission" date="2020-09" db="EMBL/GenBank/DDBJ databases">
        <authorList>
            <person name="Sun Q."/>
            <person name="Kim S."/>
        </authorList>
    </citation>
    <scope>NUCLEOTIDE SEQUENCE</scope>
    <source>
        <strain evidence="7">KCTC 23077</strain>
    </source>
</reference>
<keyword evidence="5" id="KW-0812">Transmembrane</keyword>
<dbReference type="SUPFAM" id="SSF55073">
    <property type="entry name" value="Nucleotide cyclase"/>
    <property type="match status" value="1"/>
</dbReference>
<feature type="compositionally biased region" description="Low complexity" evidence="4">
    <location>
        <begin position="326"/>
        <end position="340"/>
    </location>
</feature>
<keyword evidence="5" id="KW-1133">Transmembrane helix</keyword>
<dbReference type="PANTHER" id="PTHR45138:SF9">
    <property type="entry name" value="DIGUANYLATE CYCLASE DGCM-RELATED"/>
    <property type="match status" value="1"/>
</dbReference>
<evidence type="ECO:0000256" key="4">
    <source>
        <dbReference type="SAM" id="MobiDB-lite"/>
    </source>
</evidence>
<dbReference type="PANTHER" id="PTHR45138">
    <property type="entry name" value="REGULATORY COMPONENTS OF SENSORY TRANSDUCTION SYSTEM"/>
    <property type="match status" value="1"/>
</dbReference>
<dbReference type="RefSeq" id="WP_189455240.1">
    <property type="nucleotide sequence ID" value="NZ_BMYD01000002.1"/>
</dbReference>
<evidence type="ECO:0000256" key="3">
    <source>
        <dbReference type="ARBA" id="ARBA00034247"/>
    </source>
</evidence>
<dbReference type="GO" id="GO:0005886">
    <property type="term" value="C:plasma membrane"/>
    <property type="evidence" value="ECO:0007669"/>
    <property type="project" value="TreeGrafter"/>
</dbReference>
<dbReference type="GO" id="GO:0043709">
    <property type="term" value="P:cell adhesion involved in single-species biofilm formation"/>
    <property type="evidence" value="ECO:0007669"/>
    <property type="project" value="TreeGrafter"/>
</dbReference>
<evidence type="ECO:0000259" key="6">
    <source>
        <dbReference type="PROSITE" id="PS50887"/>
    </source>
</evidence>
<dbReference type="AlphaFoldDB" id="A0A918SZN4"/>
<dbReference type="InterPro" id="IPR050469">
    <property type="entry name" value="Diguanylate_Cyclase"/>
</dbReference>
<dbReference type="InterPro" id="IPR029787">
    <property type="entry name" value="Nucleotide_cyclase"/>
</dbReference>
<feature type="region of interest" description="Disordered" evidence="4">
    <location>
        <begin position="317"/>
        <end position="340"/>
    </location>
</feature>
<evidence type="ECO:0000256" key="2">
    <source>
        <dbReference type="ARBA" id="ARBA00012528"/>
    </source>
</evidence>
<dbReference type="GO" id="GO:1902201">
    <property type="term" value="P:negative regulation of bacterial-type flagellum-dependent cell motility"/>
    <property type="evidence" value="ECO:0007669"/>
    <property type="project" value="TreeGrafter"/>
</dbReference>
<sequence>MPAAPALNAEPAFRHVLQLWIGRIGIVALIVIAALRFAAHQPAAAWVDVGWAAGLALALGWLHWRGPSMAMGTAMSALSLAASMLKVDLLGMPGLFWLFPVILGSFAIAPRPWACGLALLATLYAGVRSLSFAAFEVAATFVAAAGLVIVVAWVGIAYFEALRQRLEHIASQDALTGAGNRRALEAMLRRLSPRQVDHRPFALAVLDLDHFKQVNDRHGHAAGDRALADFARLVRQLVRPQDRLYRYGGEEFVLVMPDITTADAAGLMELVNAAVRQKIRVRDRPLTVSIGLAMHRPGETADAWLARADAAVYRAKSEGRDRVVNADPAAEPAAPSSRTG</sequence>
<evidence type="ECO:0000256" key="1">
    <source>
        <dbReference type="ARBA" id="ARBA00001946"/>
    </source>
</evidence>
<dbReference type="Pfam" id="PF00990">
    <property type="entry name" value="GGDEF"/>
    <property type="match status" value="1"/>
</dbReference>
<feature type="domain" description="GGDEF" evidence="6">
    <location>
        <begin position="199"/>
        <end position="328"/>
    </location>
</feature>
<comment type="catalytic activity">
    <reaction evidence="3">
        <text>2 GTP = 3',3'-c-di-GMP + 2 diphosphate</text>
        <dbReference type="Rhea" id="RHEA:24898"/>
        <dbReference type="ChEBI" id="CHEBI:33019"/>
        <dbReference type="ChEBI" id="CHEBI:37565"/>
        <dbReference type="ChEBI" id="CHEBI:58805"/>
        <dbReference type="EC" id="2.7.7.65"/>
    </reaction>
</comment>
<proteinExistence type="predicted"/>
<feature type="transmembrane region" description="Helical" evidence="5">
    <location>
        <begin position="96"/>
        <end position="125"/>
    </location>
</feature>
<dbReference type="GO" id="GO:0052621">
    <property type="term" value="F:diguanylate cyclase activity"/>
    <property type="evidence" value="ECO:0007669"/>
    <property type="project" value="UniProtKB-EC"/>
</dbReference>
<dbReference type="NCBIfam" id="TIGR00254">
    <property type="entry name" value="GGDEF"/>
    <property type="match status" value="1"/>
</dbReference>
<comment type="caution">
    <text evidence="7">The sequence shown here is derived from an EMBL/GenBank/DDBJ whole genome shotgun (WGS) entry which is preliminary data.</text>
</comment>
<feature type="transmembrane region" description="Helical" evidence="5">
    <location>
        <begin position="45"/>
        <end position="64"/>
    </location>
</feature>
<accession>A0A918SZN4</accession>
<evidence type="ECO:0000313" key="7">
    <source>
        <dbReference type="EMBL" id="GHA79493.1"/>
    </source>
</evidence>
<dbReference type="PROSITE" id="PS50887">
    <property type="entry name" value="GGDEF"/>
    <property type="match status" value="1"/>
</dbReference>
<reference evidence="7" key="1">
    <citation type="journal article" date="2014" name="Int. J. Syst. Evol. Microbiol.">
        <title>Complete genome sequence of Corynebacterium casei LMG S-19264T (=DSM 44701T), isolated from a smear-ripened cheese.</title>
        <authorList>
            <consortium name="US DOE Joint Genome Institute (JGI-PGF)"/>
            <person name="Walter F."/>
            <person name="Albersmeier A."/>
            <person name="Kalinowski J."/>
            <person name="Ruckert C."/>
        </authorList>
    </citation>
    <scope>NUCLEOTIDE SEQUENCE</scope>
    <source>
        <strain evidence="7">KCTC 23077</strain>
    </source>
</reference>
<dbReference type="FunFam" id="3.30.70.270:FF:000001">
    <property type="entry name" value="Diguanylate cyclase domain protein"/>
    <property type="match status" value="1"/>
</dbReference>
<name>A0A918SZN4_9GAMM</name>
<dbReference type="SMART" id="SM00267">
    <property type="entry name" value="GGDEF"/>
    <property type="match status" value="1"/>
</dbReference>
<dbReference type="Proteomes" id="UP000646426">
    <property type="component" value="Unassembled WGS sequence"/>
</dbReference>
<evidence type="ECO:0000313" key="8">
    <source>
        <dbReference type="Proteomes" id="UP000646426"/>
    </source>
</evidence>
<evidence type="ECO:0000256" key="5">
    <source>
        <dbReference type="SAM" id="Phobius"/>
    </source>
</evidence>
<dbReference type="Gene3D" id="3.30.70.270">
    <property type="match status" value="1"/>
</dbReference>
<comment type="cofactor">
    <cofactor evidence="1">
        <name>Mg(2+)</name>
        <dbReference type="ChEBI" id="CHEBI:18420"/>
    </cofactor>
</comment>
<dbReference type="CDD" id="cd01949">
    <property type="entry name" value="GGDEF"/>
    <property type="match status" value="1"/>
</dbReference>
<feature type="transmembrane region" description="Helical" evidence="5">
    <location>
        <begin position="20"/>
        <end position="38"/>
    </location>
</feature>